<evidence type="ECO:0000256" key="1">
    <source>
        <dbReference type="SAM" id="Phobius"/>
    </source>
</evidence>
<dbReference type="EMBL" id="CP043473">
    <property type="protein sequence ID" value="QEL55678.1"/>
    <property type="molecule type" value="Genomic_DNA"/>
</dbReference>
<dbReference type="Proteomes" id="UP000322079">
    <property type="component" value="Chromosome"/>
</dbReference>
<organism evidence="2 3">
    <name type="scientific">Chromobacterium paludis</name>
    <dbReference type="NCBI Taxonomy" id="2605945"/>
    <lineage>
        <taxon>Bacteria</taxon>
        <taxon>Pseudomonadati</taxon>
        <taxon>Pseudomonadota</taxon>
        <taxon>Betaproteobacteria</taxon>
        <taxon>Neisseriales</taxon>
        <taxon>Chromobacteriaceae</taxon>
        <taxon>Chromobacterium</taxon>
    </lineage>
</organism>
<reference evidence="2 3" key="1">
    <citation type="submission" date="2019-08" db="EMBL/GenBank/DDBJ databases">
        <title>Chromobacterium paludis, a novel bacterium isolated from a Maryland marsh pond.</title>
        <authorList>
            <person name="Blackburn M.B."/>
            <person name="Gundersen-Rindal D.E."/>
        </authorList>
    </citation>
    <scope>NUCLEOTIDE SEQUENCE [LARGE SCALE GENOMIC DNA]</scope>
    <source>
        <strain evidence="3">IIBBL 257-1</strain>
    </source>
</reference>
<protein>
    <submittedName>
        <fullName evidence="2">Uncharacterized protein</fullName>
    </submittedName>
</protein>
<dbReference type="KEGG" id="chrm:FYK34_08900"/>
<sequence>MTINRNKFVNAFVVFALLANIGLFCSTAIQVGFAHNLGVPSVPANITMAPDEAFALPGLAARDWAAGACVTLAMVGALALFGKFSRRTALALIAMVEFTTLLPIIQAHFGGRLPAGADWIFMHHCISGGLALIAGLIAPAEARA</sequence>
<feature type="transmembrane region" description="Helical" evidence="1">
    <location>
        <begin position="12"/>
        <end position="33"/>
    </location>
</feature>
<evidence type="ECO:0000313" key="3">
    <source>
        <dbReference type="Proteomes" id="UP000322079"/>
    </source>
</evidence>
<feature type="transmembrane region" description="Helical" evidence="1">
    <location>
        <begin position="64"/>
        <end position="82"/>
    </location>
</feature>
<dbReference type="AlphaFoldDB" id="A0A5C1DIX3"/>
<name>A0A5C1DIX3_9NEIS</name>
<proteinExistence type="predicted"/>
<evidence type="ECO:0000313" key="2">
    <source>
        <dbReference type="EMBL" id="QEL55678.1"/>
    </source>
</evidence>
<dbReference type="RefSeq" id="WP_149296039.1">
    <property type="nucleotide sequence ID" value="NZ_CP043473.1"/>
</dbReference>
<keyword evidence="1" id="KW-0472">Membrane</keyword>
<feature type="transmembrane region" description="Helical" evidence="1">
    <location>
        <begin position="89"/>
        <end position="109"/>
    </location>
</feature>
<keyword evidence="1" id="KW-1133">Transmembrane helix</keyword>
<keyword evidence="1" id="KW-0812">Transmembrane</keyword>
<accession>A0A5C1DIX3</accession>
<feature type="transmembrane region" description="Helical" evidence="1">
    <location>
        <begin position="121"/>
        <end position="140"/>
    </location>
</feature>
<gene>
    <name evidence="2" type="ORF">FYK34_08900</name>
</gene>
<keyword evidence="3" id="KW-1185">Reference proteome</keyword>